<dbReference type="KEGG" id="tjr:TherJR_2216"/>
<name>D5X9F5_THEPJ</name>
<dbReference type="GO" id="GO:0003824">
    <property type="term" value="F:catalytic activity"/>
    <property type="evidence" value="ECO:0007669"/>
    <property type="project" value="InterPro"/>
</dbReference>
<dbReference type="SMART" id="SM00729">
    <property type="entry name" value="Elp3"/>
    <property type="match status" value="1"/>
</dbReference>
<dbReference type="STRING" id="635013.TherJR_2216"/>
<dbReference type="Pfam" id="PF04055">
    <property type="entry name" value="Radical_SAM"/>
    <property type="match status" value="1"/>
</dbReference>
<dbReference type="Proteomes" id="UP000002377">
    <property type="component" value="Chromosome"/>
</dbReference>
<dbReference type="GO" id="GO:0031419">
    <property type="term" value="F:cobalamin binding"/>
    <property type="evidence" value="ECO:0007669"/>
    <property type="project" value="InterPro"/>
</dbReference>
<dbReference type="GO" id="GO:0051539">
    <property type="term" value="F:4 iron, 4 sulfur cluster binding"/>
    <property type="evidence" value="ECO:0007669"/>
    <property type="project" value="UniProtKB-KW"/>
</dbReference>
<dbReference type="Gene3D" id="3.80.30.20">
    <property type="entry name" value="tm_1862 like domain"/>
    <property type="match status" value="1"/>
</dbReference>
<dbReference type="SFLD" id="SFLDS00029">
    <property type="entry name" value="Radical_SAM"/>
    <property type="match status" value="1"/>
</dbReference>
<dbReference type="PROSITE" id="PS51332">
    <property type="entry name" value="B12_BINDING"/>
    <property type="match status" value="1"/>
</dbReference>
<dbReference type="SFLD" id="SFLDG01123">
    <property type="entry name" value="methyltransferase_(Class_B)"/>
    <property type="match status" value="1"/>
</dbReference>
<dbReference type="Gene3D" id="3.40.50.280">
    <property type="entry name" value="Cobalamin-binding domain"/>
    <property type="match status" value="1"/>
</dbReference>
<dbReference type="PROSITE" id="PS51918">
    <property type="entry name" value="RADICAL_SAM"/>
    <property type="match status" value="1"/>
</dbReference>
<dbReference type="InterPro" id="IPR006638">
    <property type="entry name" value="Elp3/MiaA/NifB-like_rSAM"/>
</dbReference>
<evidence type="ECO:0000256" key="1">
    <source>
        <dbReference type="ARBA" id="ARBA00001966"/>
    </source>
</evidence>
<dbReference type="InterPro" id="IPR007197">
    <property type="entry name" value="rSAM"/>
</dbReference>
<keyword evidence="5" id="KW-0411">Iron-sulfur</keyword>
<feature type="domain" description="B12-binding" evidence="6">
    <location>
        <begin position="10"/>
        <end position="143"/>
    </location>
</feature>
<dbReference type="HOGENOM" id="CLU_021572_4_0_9"/>
<keyword evidence="4" id="KW-0408">Iron</keyword>
<keyword evidence="9" id="KW-1185">Reference proteome</keyword>
<organism evidence="8 9">
    <name type="scientific">Thermincola potens (strain JR)</name>
    <dbReference type="NCBI Taxonomy" id="635013"/>
    <lineage>
        <taxon>Bacteria</taxon>
        <taxon>Bacillati</taxon>
        <taxon>Bacillota</taxon>
        <taxon>Clostridia</taxon>
        <taxon>Eubacteriales</taxon>
        <taxon>Thermincolaceae</taxon>
        <taxon>Thermincola</taxon>
    </lineage>
</organism>
<evidence type="ECO:0000313" key="8">
    <source>
        <dbReference type="EMBL" id="ADG83059.1"/>
    </source>
</evidence>
<keyword evidence="2" id="KW-0949">S-adenosyl-L-methionine</keyword>
<dbReference type="SUPFAM" id="SSF52242">
    <property type="entry name" value="Cobalamin (vitamin B12)-binding domain"/>
    <property type="match status" value="1"/>
</dbReference>
<dbReference type="eggNOG" id="COG1032">
    <property type="taxonomic scope" value="Bacteria"/>
</dbReference>
<gene>
    <name evidence="8" type="ordered locus">TherJR_2216</name>
</gene>
<accession>D5X9F5</accession>
<dbReference type="PANTHER" id="PTHR43409">
    <property type="entry name" value="ANAEROBIC MAGNESIUM-PROTOPORPHYRIN IX MONOMETHYL ESTER CYCLASE-RELATED"/>
    <property type="match status" value="1"/>
</dbReference>
<dbReference type="SUPFAM" id="SSF102114">
    <property type="entry name" value="Radical SAM enzymes"/>
    <property type="match status" value="1"/>
</dbReference>
<dbReference type="EMBL" id="CP002028">
    <property type="protein sequence ID" value="ADG83059.1"/>
    <property type="molecule type" value="Genomic_DNA"/>
</dbReference>
<dbReference type="SFLD" id="SFLDG01082">
    <property type="entry name" value="B12-binding_domain_containing"/>
    <property type="match status" value="1"/>
</dbReference>
<dbReference type="InterPro" id="IPR023404">
    <property type="entry name" value="rSAM_horseshoe"/>
</dbReference>
<evidence type="ECO:0000256" key="5">
    <source>
        <dbReference type="ARBA" id="ARBA00023014"/>
    </source>
</evidence>
<evidence type="ECO:0000259" key="6">
    <source>
        <dbReference type="PROSITE" id="PS51332"/>
    </source>
</evidence>
<evidence type="ECO:0000313" key="9">
    <source>
        <dbReference type="Proteomes" id="UP000002377"/>
    </source>
</evidence>
<dbReference type="InterPro" id="IPR036724">
    <property type="entry name" value="Cobalamin-bd_sf"/>
</dbReference>
<dbReference type="InterPro" id="IPR051198">
    <property type="entry name" value="BchE-like"/>
</dbReference>
<dbReference type="PANTHER" id="PTHR43409:SF13">
    <property type="entry name" value="ANAEROBIC MAGNESIUM-PROTOPORPHYRIN IX MONOMETHYL ESTER CYCLASE"/>
    <property type="match status" value="1"/>
</dbReference>
<comment type="cofactor">
    <cofactor evidence="1">
        <name>[4Fe-4S] cluster</name>
        <dbReference type="ChEBI" id="CHEBI:49883"/>
    </cofactor>
</comment>
<evidence type="ECO:0000256" key="2">
    <source>
        <dbReference type="ARBA" id="ARBA00022691"/>
    </source>
</evidence>
<dbReference type="CDD" id="cd02068">
    <property type="entry name" value="radical_SAM_B12_BD"/>
    <property type="match status" value="1"/>
</dbReference>
<dbReference type="InterPro" id="IPR034466">
    <property type="entry name" value="Methyltransferase_Class_B"/>
</dbReference>
<reference evidence="8 9" key="1">
    <citation type="submission" date="2010-05" db="EMBL/GenBank/DDBJ databases">
        <title>Complete sequence of Thermincola sp. JR.</title>
        <authorList>
            <consortium name="US DOE Joint Genome Institute"/>
            <person name="Lucas S."/>
            <person name="Copeland A."/>
            <person name="Lapidus A."/>
            <person name="Cheng J.-F."/>
            <person name="Bruce D."/>
            <person name="Goodwin L."/>
            <person name="Pitluck S."/>
            <person name="Chertkov O."/>
            <person name="Detter J.C."/>
            <person name="Han C."/>
            <person name="Tapia R."/>
            <person name="Land M."/>
            <person name="Hauser L."/>
            <person name="Kyrpides N."/>
            <person name="Mikhailova N."/>
            <person name="Hazen T.C."/>
            <person name="Woyke T."/>
        </authorList>
    </citation>
    <scope>NUCLEOTIDE SEQUENCE [LARGE SCALE GENOMIC DNA]</scope>
    <source>
        <strain evidence="8 9">JR</strain>
    </source>
</reference>
<evidence type="ECO:0000256" key="3">
    <source>
        <dbReference type="ARBA" id="ARBA00022723"/>
    </source>
</evidence>
<dbReference type="RefSeq" id="WP_013121059.1">
    <property type="nucleotide sequence ID" value="NC_014152.1"/>
</dbReference>
<dbReference type="GO" id="GO:0005829">
    <property type="term" value="C:cytosol"/>
    <property type="evidence" value="ECO:0007669"/>
    <property type="project" value="TreeGrafter"/>
</dbReference>
<dbReference type="InterPro" id="IPR006158">
    <property type="entry name" value="Cobalamin-bd"/>
</dbReference>
<evidence type="ECO:0000259" key="7">
    <source>
        <dbReference type="PROSITE" id="PS51918"/>
    </source>
</evidence>
<dbReference type="CDD" id="cd01335">
    <property type="entry name" value="Radical_SAM"/>
    <property type="match status" value="1"/>
</dbReference>
<evidence type="ECO:0000256" key="4">
    <source>
        <dbReference type="ARBA" id="ARBA00023004"/>
    </source>
</evidence>
<dbReference type="AlphaFoldDB" id="D5X9F5"/>
<dbReference type="Pfam" id="PF02310">
    <property type="entry name" value="B12-binding"/>
    <property type="match status" value="1"/>
</dbReference>
<dbReference type="InterPro" id="IPR058240">
    <property type="entry name" value="rSAM_sf"/>
</dbReference>
<sequence length="482" mass="55550">MVKVMLVTPDYHSGVVESAGRWPHIGFVYIAGELRKRGFDVIIYDAMSKGHDLVRITEEIKKIKPDVVATTAFTASMPAAAELLYRAKKCHPGVVTVIGGIHPTFMYEEVLNGHPFIDYVVRYEGEYTMPELLEAHFGQRPLAEVKGIAYRLNGQVVVTELRPYIEDLDALVPAWDLLDWEDYTFYVYPGSRLGIISTSRGCQHDCGFCSQHKFWQRTWRARSVESVTSEIEHLVKEYGVEIFFISDEYPTADRERWEKILDWLIDKQLGAMFLIETRVDDIIRDEDIMHKYRQAGIIHIYVGIEATSQENLDIFNKGIVADDSKRALDIIHAHGIVSETSFVLGIPQETKASIKRTLETAIRYNPDFAHFLLLAPWPYADMYKDLKQYIVTTDYARYNLVEPVIKPARMTTDELFMQILKCYQKFYFGKIAEWATLKDGFKKRYAIQSMKAIMENSFLKEHVLKLGSIPKSVEKLLKTWVS</sequence>
<dbReference type="GO" id="GO:0046872">
    <property type="term" value="F:metal ion binding"/>
    <property type="evidence" value="ECO:0007669"/>
    <property type="project" value="UniProtKB-KW"/>
</dbReference>
<protein>
    <submittedName>
        <fullName evidence="8">Radical SAM domain protein</fullName>
    </submittedName>
</protein>
<keyword evidence="3" id="KW-0479">Metal-binding</keyword>
<proteinExistence type="predicted"/>
<feature type="domain" description="Radical SAM core" evidence="7">
    <location>
        <begin position="188"/>
        <end position="413"/>
    </location>
</feature>